<accession>A0ABQ6XP24</accession>
<evidence type="ECO:0000313" key="13">
    <source>
        <dbReference type="EMBL" id="KAF0647576.1"/>
    </source>
</evidence>
<feature type="transmembrane region" description="Helical" evidence="11">
    <location>
        <begin position="148"/>
        <end position="176"/>
    </location>
</feature>
<gene>
    <name evidence="13" type="ORF">K701_22665</name>
    <name evidence="12" type="ORF">K701_23375</name>
</gene>
<keyword evidence="4" id="KW-0328">Glycosyltransferase</keyword>
<proteinExistence type="predicted"/>
<evidence type="ECO:0000313" key="14">
    <source>
        <dbReference type="Proteomes" id="UP000731519"/>
    </source>
</evidence>
<feature type="region of interest" description="Disordered" evidence="10">
    <location>
        <begin position="1"/>
        <end position="64"/>
    </location>
</feature>
<evidence type="ECO:0000256" key="6">
    <source>
        <dbReference type="ARBA" id="ARBA00022692"/>
    </source>
</evidence>
<comment type="subcellular location">
    <subcellularLocation>
        <location evidence="1">Endoplasmic reticulum membrane</location>
        <topology evidence="1">Multi-pass membrane protein</topology>
    </subcellularLocation>
</comment>
<keyword evidence="9 11" id="KW-0472">Membrane</keyword>
<keyword evidence="14" id="KW-1185">Reference proteome</keyword>
<name>A0ABQ6XP24_STRFR</name>
<comment type="caution">
    <text evidence="12">The sequence shown here is derived from an EMBL/GenBank/DDBJ whole genome shotgun (WGS) entry which is preliminary data.</text>
</comment>
<evidence type="ECO:0000256" key="4">
    <source>
        <dbReference type="ARBA" id="ARBA00022676"/>
    </source>
</evidence>
<evidence type="ECO:0000256" key="10">
    <source>
        <dbReference type="SAM" id="MobiDB-lite"/>
    </source>
</evidence>
<feature type="transmembrane region" description="Helical" evidence="11">
    <location>
        <begin position="385"/>
        <end position="401"/>
    </location>
</feature>
<protein>
    <recommendedName>
        <fullName evidence="15">Mannosyltransferase (PIG-V)</fullName>
    </recommendedName>
</protein>
<dbReference type="Proteomes" id="UP000731519">
    <property type="component" value="Unassembled WGS sequence"/>
</dbReference>
<dbReference type="PANTHER" id="PTHR12468:SF2">
    <property type="entry name" value="GPI MANNOSYLTRANSFERASE 2"/>
    <property type="match status" value="1"/>
</dbReference>
<dbReference type="InterPro" id="IPR007315">
    <property type="entry name" value="PIG-V/Gpi18"/>
</dbReference>
<evidence type="ECO:0000313" key="12">
    <source>
        <dbReference type="EMBL" id="KAF0647509.1"/>
    </source>
</evidence>
<evidence type="ECO:0008006" key="15">
    <source>
        <dbReference type="Google" id="ProtNLM"/>
    </source>
</evidence>
<feature type="transmembrane region" description="Helical" evidence="11">
    <location>
        <begin position="408"/>
        <end position="433"/>
    </location>
</feature>
<comment type="pathway">
    <text evidence="2">Glycolipid biosynthesis; glycosylphosphatidylinositol-anchor biosynthesis.</text>
</comment>
<evidence type="ECO:0000256" key="11">
    <source>
        <dbReference type="SAM" id="Phobius"/>
    </source>
</evidence>
<feature type="compositionally biased region" description="Low complexity" evidence="10">
    <location>
        <begin position="48"/>
        <end position="57"/>
    </location>
</feature>
<feature type="transmembrane region" description="Helical" evidence="11">
    <location>
        <begin position="188"/>
        <end position="210"/>
    </location>
</feature>
<sequence length="434" mass="44899">MPVPTTPPTLATPRDARPGEGPEPGACAPPEGSLPPGSRRAPGQRRVPAPGSGAHRAAGGRGPAGRARSVLVVGAVHAGSALLHLVVLALMVPPDGAGVRERLLAWDARHFVDIARDGYPAGFTHGPDGELTGNELAFFPLYPLLVRALAALTGLDAGTAAIATAHLALAAALFAVHALLARLYGDRVALAGIALLAGAQPMALTFLMGYSESLFLALAAGTLLALHRRAWLTAGWLALLCGLTRPAALAVALAVAVAAAQHLWRSRRLTARPVAAVVLACAGTPAYLAWVGARLGRVDAWFRIQQAGWGTRWDHGAAFARFLGETLRRGEGWVPVSTAVLVLAVLGATAAAWGRGAWPPLLVYGTAMVVLAVGQSNYYHCKLRLLAPAVVFLVPAARALAGARPRTAAGVLAGAVLFGCWYGAYMVTAWPYAI</sequence>
<feature type="transmembrane region" description="Helical" evidence="11">
    <location>
        <begin position="70"/>
        <end position="92"/>
    </location>
</feature>
<dbReference type="EMBL" id="ASYR01000034">
    <property type="protein sequence ID" value="KAF0647576.1"/>
    <property type="molecule type" value="Genomic_DNA"/>
</dbReference>
<evidence type="ECO:0000256" key="7">
    <source>
        <dbReference type="ARBA" id="ARBA00022824"/>
    </source>
</evidence>
<keyword evidence="8 11" id="KW-1133">Transmembrane helix</keyword>
<feature type="transmembrane region" description="Helical" evidence="11">
    <location>
        <begin position="332"/>
        <end position="354"/>
    </location>
</feature>
<reference evidence="12 14" key="1">
    <citation type="submission" date="2013-05" db="EMBL/GenBank/DDBJ databases">
        <title>Genome Sequence of Streptomyces fradiae.</title>
        <authorList>
            <person name="Kirby R."/>
        </authorList>
    </citation>
    <scope>NUCLEOTIDE SEQUENCE [LARGE SCALE GENOMIC DNA]</scope>
    <source>
        <strain evidence="12 14">ATCC 10745</strain>
    </source>
</reference>
<keyword evidence="5" id="KW-0808">Transferase</keyword>
<evidence type="ECO:0000256" key="5">
    <source>
        <dbReference type="ARBA" id="ARBA00022679"/>
    </source>
</evidence>
<evidence type="ECO:0000256" key="3">
    <source>
        <dbReference type="ARBA" id="ARBA00022502"/>
    </source>
</evidence>
<dbReference type="EMBL" id="ASYR01000035">
    <property type="protein sequence ID" value="KAF0647509.1"/>
    <property type="molecule type" value="Genomic_DNA"/>
</dbReference>
<keyword evidence="6 11" id="KW-0812">Transmembrane</keyword>
<evidence type="ECO:0000256" key="2">
    <source>
        <dbReference type="ARBA" id="ARBA00004687"/>
    </source>
</evidence>
<evidence type="ECO:0000256" key="8">
    <source>
        <dbReference type="ARBA" id="ARBA00022989"/>
    </source>
</evidence>
<feature type="transmembrane region" description="Helical" evidence="11">
    <location>
        <begin position="361"/>
        <end position="379"/>
    </location>
</feature>
<evidence type="ECO:0000256" key="9">
    <source>
        <dbReference type="ARBA" id="ARBA00023136"/>
    </source>
</evidence>
<feature type="transmembrane region" description="Helical" evidence="11">
    <location>
        <begin position="230"/>
        <end position="259"/>
    </location>
</feature>
<keyword evidence="7" id="KW-0256">Endoplasmic reticulum</keyword>
<keyword evidence="3" id="KW-0337">GPI-anchor biosynthesis</keyword>
<feature type="transmembrane region" description="Helical" evidence="11">
    <location>
        <begin position="271"/>
        <end position="293"/>
    </location>
</feature>
<dbReference type="PANTHER" id="PTHR12468">
    <property type="entry name" value="GPI MANNOSYLTRANSFERASE 2"/>
    <property type="match status" value="1"/>
</dbReference>
<evidence type="ECO:0000256" key="1">
    <source>
        <dbReference type="ARBA" id="ARBA00004477"/>
    </source>
</evidence>
<organism evidence="12 14">
    <name type="scientific">Streptomyces fradiae ATCC 10745 = DSM 40063</name>
    <dbReference type="NCBI Taxonomy" id="1319510"/>
    <lineage>
        <taxon>Bacteria</taxon>
        <taxon>Bacillati</taxon>
        <taxon>Actinomycetota</taxon>
        <taxon>Actinomycetes</taxon>
        <taxon>Kitasatosporales</taxon>
        <taxon>Streptomycetaceae</taxon>
        <taxon>Streptomyces</taxon>
    </lineage>
</organism>